<name>A0A418M6X9_9BACT</name>
<dbReference type="InterPro" id="IPR050194">
    <property type="entry name" value="Glycosyltransferase_grp1"/>
</dbReference>
<comment type="caution">
    <text evidence="3">The sequence shown here is derived from an EMBL/GenBank/DDBJ whole genome shotgun (WGS) entry which is preliminary data.</text>
</comment>
<dbReference type="RefSeq" id="WP_119669434.1">
    <property type="nucleotide sequence ID" value="NZ_QXED01000005.1"/>
</dbReference>
<dbReference type="Pfam" id="PF13439">
    <property type="entry name" value="Glyco_transf_4"/>
    <property type="match status" value="1"/>
</dbReference>
<organism evidence="3 4">
    <name type="scientific">Fibrisoma montanum</name>
    <dbReference type="NCBI Taxonomy" id="2305895"/>
    <lineage>
        <taxon>Bacteria</taxon>
        <taxon>Pseudomonadati</taxon>
        <taxon>Bacteroidota</taxon>
        <taxon>Cytophagia</taxon>
        <taxon>Cytophagales</taxon>
        <taxon>Spirosomataceae</taxon>
        <taxon>Fibrisoma</taxon>
    </lineage>
</organism>
<evidence type="ECO:0000313" key="3">
    <source>
        <dbReference type="EMBL" id="RIV21643.1"/>
    </source>
</evidence>
<evidence type="ECO:0000259" key="2">
    <source>
        <dbReference type="Pfam" id="PF13439"/>
    </source>
</evidence>
<dbReference type="Gene3D" id="3.40.50.2000">
    <property type="entry name" value="Glycogen Phosphorylase B"/>
    <property type="match status" value="2"/>
</dbReference>
<dbReference type="Proteomes" id="UP000283523">
    <property type="component" value="Unassembled WGS sequence"/>
</dbReference>
<proteinExistence type="predicted"/>
<accession>A0A418M6X9</accession>
<dbReference type="SUPFAM" id="SSF53756">
    <property type="entry name" value="UDP-Glycosyltransferase/glycogen phosphorylase"/>
    <property type="match status" value="1"/>
</dbReference>
<dbReference type="Pfam" id="PF00534">
    <property type="entry name" value="Glycos_transf_1"/>
    <property type="match status" value="1"/>
</dbReference>
<dbReference type="AlphaFoldDB" id="A0A418M6X9"/>
<keyword evidence="4" id="KW-1185">Reference proteome</keyword>
<gene>
    <name evidence="3" type="ORF">DYU11_19805</name>
</gene>
<keyword evidence="3" id="KW-0808">Transferase</keyword>
<protein>
    <submittedName>
        <fullName evidence="3">Glycosyltransferase</fullName>
    </submittedName>
</protein>
<feature type="domain" description="Glycosyl transferase family 1" evidence="1">
    <location>
        <begin position="186"/>
        <end position="342"/>
    </location>
</feature>
<dbReference type="OrthoDB" id="9790710at2"/>
<dbReference type="PANTHER" id="PTHR45947:SF3">
    <property type="entry name" value="SULFOQUINOVOSYL TRANSFERASE SQD2"/>
    <property type="match status" value="1"/>
</dbReference>
<evidence type="ECO:0000259" key="1">
    <source>
        <dbReference type="Pfam" id="PF00534"/>
    </source>
</evidence>
<dbReference type="CDD" id="cd03801">
    <property type="entry name" value="GT4_PimA-like"/>
    <property type="match status" value="1"/>
</dbReference>
<dbReference type="PANTHER" id="PTHR45947">
    <property type="entry name" value="SULFOQUINOVOSYL TRANSFERASE SQD2"/>
    <property type="match status" value="1"/>
</dbReference>
<sequence>MKVFLPIGSFYPAQIGGPDNIMYWHAKALQQRGHTVWVATTNDGIAADVPLDRWLKTDYGKVIYVKTAIHYAPLKLLLASIGPLLRCDVIHLSAIFYPISWLLAPLAIILGKKVVWTVHGELDPDVLIYSTGRKKVVLSVVRLLKNRVVFHSTCDAETKYIRLQFGSSVAVLQLPYFVELAPQQTQQPDDYWLYVGRIHPKKAIENLIEALPQVRSKKRLKIIGDHHNEYGRQLIELAERLGCREQIDFLGHKRGEDKYQLMANAYCLVMPSHTENFGIVVTEALTQGTPAIASFGTPWQVLNDRQAGFWSSNNVAALARTLDQMAELDKETYRQYRTNARNLVEDYDVTKNIHQWEGIYESLRARHARKADTFYEGIPGHTSYS</sequence>
<dbReference type="GO" id="GO:0016757">
    <property type="term" value="F:glycosyltransferase activity"/>
    <property type="evidence" value="ECO:0007669"/>
    <property type="project" value="InterPro"/>
</dbReference>
<evidence type="ECO:0000313" key="4">
    <source>
        <dbReference type="Proteomes" id="UP000283523"/>
    </source>
</evidence>
<feature type="domain" description="Glycosyltransferase subfamily 4-like N-terminal" evidence="2">
    <location>
        <begin position="16"/>
        <end position="131"/>
    </location>
</feature>
<dbReference type="InterPro" id="IPR001296">
    <property type="entry name" value="Glyco_trans_1"/>
</dbReference>
<dbReference type="InterPro" id="IPR028098">
    <property type="entry name" value="Glyco_trans_4-like_N"/>
</dbReference>
<dbReference type="EMBL" id="QXED01000005">
    <property type="protein sequence ID" value="RIV21643.1"/>
    <property type="molecule type" value="Genomic_DNA"/>
</dbReference>
<reference evidence="3 4" key="1">
    <citation type="submission" date="2018-08" db="EMBL/GenBank/DDBJ databases">
        <title>Fibrisoma montanum sp. nov., isolated from Danxia mountain soil.</title>
        <authorList>
            <person name="Huang Y."/>
        </authorList>
    </citation>
    <scope>NUCLEOTIDE SEQUENCE [LARGE SCALE GENOMIC DNA]</scope>
    <source>
        <strain evidence="3 4">HYT19</strain>
    </source>
</reference>